<dbReference type="Pfam" id="PF00528">
    <property type="entry name" value="BPD_transp_1"/>
    <property type="match status" value="1"/>
</dbReference>
<evidence type="ECO:0000256" key="8">
    <source>
        <dbReference type="RuleBase" id="RU363032"/>
    </source>
</evidence>
<keyword evidence="6 8" id="KW-1133">Transmembrane helix</keyword>
<protein>
    <submittedName>
        <fullName evidence="10">ABC transporter permease</fullName>
    </submittedName>
</protein>
<evidence type="ECO:0000256" key="2">
    <source>
        <dbReference type="ARBA" id="ARBA00007069"/>
    </source>
</evidence>
<proteinExistence type="inferred from homology"/>
<feature type="transmembrane region" description="Helical" evidence="8">
    <location>
        <begin position="282"/>
        <end position="304"/>
    </location>
</feature>
<feature type="transmembrane region" description="Helical" evidence="8">
    <location>
        <begin position="202"/>
        <end position="221"/>
    </location>
</feature>
<dbReference type="AlphaFoldDB" id="A0A9X1WDX4"/>
<evidence type="ECO:0000256" key="5">
    <source>
        <dbReference type="ARBA" id="ARBA00022692"/>
    </source>
</evidence>
<comment type="caution">
    <text evidence="10">The sequence shown here is derived from an EMBL/GenBank/DDBJ whole genome shotgun (WGS) entry which is preliminary data.</text>
</comment>
<dbReference type="Proteomes" id="UP001139488">
    <property type="component" value="Unassembled WGS sequence"/>
</dbReference>
<dbReference type="PROSITE" id="PS50928">
    <property type="entry name" value="ABC_TM1"/>
    <property type="match status" value="1"/>
</dbReference>
<evidence type="ECO:0000256" key="3">
    <source>
        <dbReference type="ARBA" id="ARBA00022448"/>
    </source>
</evidence>
<feature type="transmembrane region" description="Helical" evidence="8">
    <location>
        <begin position="24"/>
        <end position="45"/>
    </location>
</feature>
<feature type="transmembrane region" description="Helical" evidence="8">
    <location>
        <begin position="233"/>
        <end position="254"/>
    </location>
</feature>
<evidence type="ECO:0000313" key="11">
    <source>
        <dbReference type="Proteomes" id="UP001139488"/>
    </source>
</evidence>
<dbReference type="SUPFAM" id="SSF161098">
    <property type="entry name" value="MetI-like"/>
    <property type="match status" value="1"/>
</dbReference>
<dbReference type="GO" id="GO:0055085">
    <property type="term" value="P:transmembrane transport"/>
    <property type="evidence" value="ECO:0007669"/>
    <property type="project" value="InterPro"/>
</dbReference>
<accession>A0A9X1WDX4</accession>
<evidence type="ECO:0000313" key="10">
    <source>
        <dbReference type="EMBL" id="MCJ2377393.1"/>
    </source>
</evidence>
<feature type="domain" description="ABC transmembrane type-1" evidence="9">
    <location>
        <begin position="196"/>
        <end position="402"/>
    </location>
</feature>
<dbReference type="InterPro" id="IPR000515">
    <property type="entry name" value="MetI-like"/>
</dbReference>
<organism evidence="10 11">
    <name type="scientific">Vibrio gelatinilyticus</name>
    <dbReference type="NCBI Taxonomy" id="2893468"/>
    <lineage>
        <taxon>Bacteria</taxon>
        <taxon>Pseudomonadati</taxon>
        <taxon>Pseudomonadota</taxon>
        <taxon>Gammaproteobacteria</taxon>
        <taxon>Vibrionales</taxon>
        <taxon>Vibrionaceae</taxon>
        <taxon>Vibrio</taxon>
    </lineage>
</organism>
<dbReference type="EMBL" id="JAJNNZ010000007">
    <property type="protein sequence ID" value="MCJ2377393.1"/>
    <property type="molecule type" value="Genomic_DNA"/>
</dbReference>
<dbReference type="PANTHER" id="PTHR42929:SF5">
    <property type="entry name" value="ABC TRANSPORTER PERMEASE PROTEIN"/>
    <property type="match status" value="1"/>
</dbReference>
<gene>
    <name evidence="10" type="ORF">LNL84_11185</name>
</gene>
<comment type="subcellular location">
    <subcellularLocation>
        <location evidence="1 8">Cell membrane</location>
        <topology evidence="1 8">Multi-pass membrane protein</topology>
    </subcellularLocation>
</comment>
<dbReference type="RefSeq" id="WP_244357329.1">
    <property type="nucleotide sequence ID" value="NZ_JAJNNZ010000007.1"/>
</dbReference>
<sequence>MASENTLTLTELAQSQKKYRNKQWMLFLFTLPLLLFVLIAFLAPITTMLYRSVYHPTVAQLIPDTLNAMQSWDESTGAPPSDEIIKVFAIELHGLAKERRSGKLAEEINRALPGSSSQIKSTARKIKKLPIEDLRLDGANILLDKHKKWRSADVWVAIKSSGNKWTERYYLTALDLKKTLQGDIEARDTKIYIKLYWKSLKIALYITLLTAIIAFPLSYYLSNVSASKANFLLVFVLLPFWTSLLVRTTSWIALLQTNGVVNSTLKAIGIIDQPLELLYTEFSTIISMTHILLPFMILPLYSVMKNIDPSYFRAALSLGSKPLPAFIKIYFPMTLPGLSAGALLVFIISIGYYITPALVGGTDGQMISNIIAFHMQSSNNWELAAALGSLLLILILALYWLYDRWVGVNNIKLG</sequence>
<feature type="transmembrane region" description="Helical" evidence="8">
    <location>
        <begin position="325"/>
        <end position="354"/>
    </location>
</feature>
<dbReference type="PANTHER" id="PTHR42929">
    <property type="entry name" value="INNER MEMBRANE ABC TRANSPORTER PERMEASE PROTEIN YDCU-RELATED-RELATED"/>
    <property type="match status" value="1"/>
</dbReference>
<dbReference type="CDD" id="cd06261">
    <property type="entry name" value="TM_PBP2"/>
    <property type="match status" value="1"/>
</dbReference>
<keyword evidence="7 8" id="KW-0472">Membrane</keyword>
<name>A0A9X1WDX4_9VIBR</name>
<evidence type="ECO:0000256" key="6">
    <source>
        <dbReference type="ARBA" id="ARBA00022989"/>
    </source>
</evidence>
<evidence type="ECO:0000256" key="4">
    <source>
        <dbReference type="ARBA" id="ARBA00022475"/>
    </source>
</evidence>
<reference evidence="10" key="1">
    <citation type="submission" date="2021-11" db="EMBL/GenBank/DDBJ databases">
        <title>Vibrio ZSDE26 sp. nov. and Vibrio ZSDZ34 sp. nov., isolated from coastal seawater in Qingdao.</title>
        <authorList>
            <person name="Zhang P."/>
        </authorList>
    </citation>
    <scope>NUCLEOTIDE SEQUENCE</scope>
    <source>
        <strain evidence="10">ZSDZ34</strain>
    </source>
</reference>
<dbReference type="InterPro" id="IPR035906">
    <property type="entry name" value="MetI-like_sf"/>
</dbReference>
<comment type="similarity">
    <text evidence="2">Belongs to the binding-protein-dependent transport system permease family. CysTW subfamily.</text>
</comment>
<keyword evidence="4" id="KW-1003">Cell membrane</keyword>
<keyword evidence="11" id="KW-1185">Reference proteome</keyword>
<feature type="transmembrane region" description="Helical" evidence="8">
    <location>
        <begin position="383"/>
        <end position="402"/>
    </location>
</feature>
<dbReference type="GO" id="GO:0005886">
    <property type="term" value="C:plasma membrane"/>
    <property type="evidence" value="ECO:0007669"/>
    <property type="project" value="UniProtKB-SubCell"/>
</dbReference>
<evidence type="ECO:0000256" key="1">
    <source>
        <dbReference type="ARBA" id="ARBA00004651"/>
    </source>
</evidence>
<evidence type="ECO:0000259" key="9">
    <source>
        <dbReference type="PROSITE" id="PS50928"/>
    </source>
</evidence>
<keyword evidence="3 8" id="KW-0813">Transport</keyword>
<evidence type="ECO:0000256" key="7">
    <source>
        <dbReference type="ARBA" id="ARBA00023136"/>
    </source>
</evidence>
<dbReference type="Gene3D" id="1.10.3720.10">
    <property type="entry name" value="MetI-like"/>
    <property type="match status" value="1"/>
</dbReference>
<keyword evidence="5 8" id="KW-0812">Transmembrane</keyword>